<dbReference type="CDD" id="cd03225">
    <property type="entry name" value="ABC_cobalt_CbiO_domain1"/>
    <property type="match status" value="1"/>
</dbReference>
<keyword evidence="7" id="KW-1278">Translocase</keyword>
<reference evidence="10 11" key="1">
    <citation type="submission" date="2021-03" db="EMBL/GenBank/DDBJ databases">
        <title>Genomic Encyclopedia of Type Strains, Phase IV (KMG-IV): sequencing the most valuable type-strain genomes for metagenomic binning, comparative biology and taxonomic classification.</title>
        <authorList>
            <person name="Goeker M."/>
        </authorList>
    </citation>
    <scope>NUCLEOTIDE SEQUENCE [LARGE SCALE GENOMIC DNA]</scope>
    <source>
        <strain evidence="10 11">DSM 27138</strain>
    </source>
</reference>
<dbReference type="EMBL" id="JAGGLG010000002">
    <property type="protein sequence ID" value="MBP2016944.1"/>
    <property type="molecule type" value="Genomic_DNA"/>
</dbReference>
<dbReference type="InterPro" id="IPR015856">
    <property type="entry name" value="ABC_transpr_CbiO/EcfA_su"/>
</dbReference>
<keyword evidence="8" id="KW-0472">Membrane</keyword>
<evidence type="ECO:0000256" key="6">
    <source>
        <dbReference type="ARBA" id="ARBA00022840"/>
    </source>
</evidence>
<dbReference type="GO" id="GO:0016787">
    <property type="term" value="F:hydrolase activity"/>
    <property type="evidence" value="ECO:0007669"/>
    <property type="project" value="UniProtKB-KW"/>
</dbReference>
<dbReference type="Proteomes" id="UP001519289">
    <property type="component" value="Unassembled WGS sequence"/>
</dbReference>
<evidence type="ECO:0000256" key="4">
    <source>
        <dbReference type="ARBA" id="ARBA00022475"/>
    </source>
</evidence>
<dbReference type="SUPFAM" id="SSF52540">
    <property type="entry name" value="P-loop containing nucleoside triphosphate hydrolases"/>
    <property type="match status" value="1"/>
</dbReference>
<accession>A0ABS4JN38</accession>
<dbReference type="PANTHER" id="PTHR43553">
    <property type="entry name" value="HEAVY METAL TRANSPORTER"/>
    <property type="match status" value="1"/>
</dbReference>
<protein>
    <submittedName>
        <fullName evidence="10">Energy-coupling factor transport system ATP-binding protein</fullName>
        <ecNumber evidence="10">3.6.3.-</ecNumber>
    </submittedName>
</protein>
<dbReference type="InterPro" id="IPR050095">
    <property type="entry name" value="ECF_ABC_transporter_ATP-bd"/>
</dbReference>
<dbReference type="PROSITE" id="PS00211">
    <property type="entry name" value="ABC_TRANSPORTER_1"/>
    <property type="match status" value="1"/>
</dbReference>
<dbReference type="Pfam" id="PF00005">
    <property type="entry name" value="ABC_tran"/>
    <property type="match status" value="1"/>
</dbReference>
<dbReference type="SMART" id="SM00382">
    <property type="entry name" value="AAA"/>
    <property type="match status" value="1"/>
</dbReference>
<keyword evidence="6 10" id="KW-0067">ATP-binding</keyword>
<dbReference type="NCBIfam" id="TIGR04520">
    <property type="entry name" value="ECF_ATPase_1"/>
    <property type="match status" value="1"/>
</dbReference>
<name>A0ABS4JN38_9FIRM</name>
<evidence type="ECO:0000313" key="10">
    <source>
        <dbReference type="EMBL" id="MBP2016944.1"/>
    </source>
</evidence>
<keyword evidence="4" id="KW-1003">Cell membrane</keyword>
<dbReference type="PANTHER" id="PTHR43553:SF24">
    <property type="entry name" value="ENERGY-COUPLING FACTOR TRANSPORTER ATP-BINDING PROTEIN ECFA1"/>
    <property type="match status" value="1"/>
</dbReference>
<evidence type="ECO:0000256" key="7">
    <source>
        <dbReference type="ARBA" id="ARBA00022967"/>
    </source>
</evidence>
<dbReference type="InterPro" id="IPR003593">
    <property type="entry name" value="AAA+_ATPase"/>
</dbReference>
<dbReference type="RefSeq" id="WP_209465100.1">
    <property type="nucleotide sequence ID" value="NZ_JAGGLG010000002.1"/>
</dbReference>
<evidence type="ECO:0000313" key="11">
    <source>
        <dbReference type="Proteomes" id="UP001519289"/>
    </source>
</evidence>
<comment type="similarity">
    <text evidence="2">Belongs to the ABC transporter superfamily.</text>
</comment>
<proteinExistence type="inferred from homology"/>
<dbReference type="InterPro" id="IPR017871">
    <property type="entry name" value="ABC_transporter-like_CS"/>
</dbReference>
<dbReference type="InterPro" id="IPR027417">
    <property type="entry name" value="P-loop_NTPase"/>
</dbReference>
<dbReference type="InterPro" id="IPR003439">
    <property type="entry name" value="ABC_transporter-like_ATP-bd"/>
</dbReference>
<organism evidence="10 11">
    <name type="scientific">Symbiobacterium terraclitae</name>
    <dbReference type="NCBI Taxonomy" id="557451"/>
    <lineage>
        <taxon>Bacteria</taxon>
        <taxon>Bacillati</taxon>
        <taxon>Bacillota</taxon>
        <taxon>Clostridia</taxon>
        <taxon>Eubacteriales</taxon>
        <taxon>Symbiobacteriaceae</taxon>
        <taxon>Symbiobacterium</taxon>
    </lineage>
</organism>
<gene>
    <name evidence="10" type="ORF">J2Z79_000318</name>
</gene>
<keyword evidence="10" id="KW-0378">Hydrolase</keyword>
<dbReference type="InterPro" id="IPR030947">
    <property type="entry name" value="EcfA_1"/>
</dbReference>
<keyword evidence="11" id="KW-1185">Reference proteome</keyword>
<keyword evidence="3" id="KW-0813">Transport</keyword>
<sequence length="287" mass="31044">MADPYIVAERVSFAYGREDAAEDRPVALALDGVDAEVYRGEFLAVLGMNGSGKSTLARHLNALLLPRSGRVLVDGLDTREEQNLWPIRDRVGMVFQNPDNQIVAAVVEEDVAFGPENQGLPPAEIRARVAEALESVGMTAHRERSPHLLSGGQKQRVAIAGALALRPACLVLDEPTAMLDPSGRAEVLGVVRRLNRELGMAVVWITHFMEEAAVADRVMVMAGGKVQLVGTPRAVFSQADRLRALRLDVPPAVQVAERLRADGIPLPGEILTLEELVEALCQLSSKQ</sequence>
<evidence type="ECO:0000256" key="3">
    <source>
        <dbReference type="ARBA" id="ARBA00022448"/>
    </source>
</evidence>
<dbReference type="EC" id="3.6.3.-" evidence="10"/>
<feature type="domain" description="ABC transporter" evidence="9">
    <location>
        <begin position="6"/>
        <end position="248"/>
    </location>
</feature>
<keyword evidence="5" id="KW-0547">Nucleotide-binding</keyword>
<comment type="subcellular location">
    <subcellularLocation>
        <location evidence="1">Cell membrane</location>
        <topology evidence="1">Peripheral membrane protein</topology>
    </subcellularLocation>
</comment>
<evidence type="ECO:0000256" key="8">
    <source>
        <dbReference type="ARBA" id="ARBA00023136"/>
    </source>
</evidence>
<evidence type="ECO:0000256" key="2">
    <source>
        <dbReference type="ARBA" id="ARBA00005417"/>
    </source>
</evidence>
<dbReference type="Gene3D" id="3.40.50.300">
    <property type="entry name" value="P-loop containing nucleotide triphosphate hydrolases"/>
    <property type="match status" value="1"/>
</dbReference>
<evidence type="ECO:0000259" key="9">
    <source>
        <dbReference type="PROSITE" id="PS50893"/>
    </source>
</evidence>
<dbReference type="PROSITE" id="PS50893">
    <property type="entry name" value="ABC_TRANSPORTER_2"/>
    <property type="match status" value="1"/>
</dbReference>
<evidence type="ECO:0000256" key="1">
    <source>
        <dbReference type="ARBA" id="ARBA00004202"/>
    </source>
</evidence>
<comment type="caution">
    <text evidence="10">The sequence shown here is derived from an EMBL/GenBank/DDBJ whole genome shotgun (WGS) entry which is preliminary data.</text>
</comment>
<dbReference type="GO" id="GO:0005524">
    <property type="term" value="F:ATP binding"/>
    <property type="evidence" value="ECO:0007669"/>
    <property type="project" value="UniProtKB-KW"/>
</dbReference>
<evidence type="ECO:0000256" key="5">
    <source>
        <dbReference type="ARBA" id="ARBA00022741"/>
    </source>
</evidence>